<reference evidence="1 2" key="2">
    <citation type="journal article" date="2011" name="Stand. Genomic Sci.">
        <title>Complete genome sequence of Tsukamurella paurometabola type strain (no. 33).</title>
        <authorList>
            <person name="Munk A.C."/>
            <person name="Lapidus A."/>
            <person name="Lucas S."/>
            <person name="Nolan M."/>
            <person name="Tice H."/>
            <person name="Cheng J.F."/>
            <person name="Del Rio T.G."/>
            <person name="Goodwin L."/>
            <person name="Pitluck S."/>
            <person name="Liolios K."/>
            <person name="Huntemann M."/>
            <person name="Ivanova N."/>
            <person name="Mavromatis K."/>
            <person name="Mikhailova N."/>
            <person name="Pati A."/>
            <person name="Chen A."/>
            <person name="Palaniappan K."/>
            <person name="Tapia R."/>
            <person name="Han C."/>
            <person name="Land M."/>
            <person name="Hauser L."/>
            <person name="Chang Y.J."/>
            <person name="Jeffries C.D."/>
            <person name="Brettin T."/>
            <person name="Yasawong M."/>
            <person name="Brambilla E.M."/>
            <person name="Rohde M."/>
            <person name="Sikorski J."/>
            <person name="Goker M."/>
            <person name="Detter J.C."/>
            <person name="Woyke T."/>
            <person name="Bristow J."/>
            <person name="Eisen J.A."/>
            <person name="Markowitz V."/>
            <person name="Hugenholtz P."/>
            <person name="Kyrpides N.C."/>
            <person name="Klenk H.P."/>
        </authorList>
    </citation>
    <scope>NUCLEOTIDE SEQUENCE [LARGE SCALE GENOMIC DNA]</scope>
    <source>
        <strain evidence="2">ATCC 8368 / DSM 20162 / CCUG 35730 / CIP 100753 / JCM 10117 / KCTC 9821 / NBRC 16120 / NCIMB 702349 / NCTC 13040</strain>
    </source>
</reference>
<reference evidence="2" key="1">
    <citation type="submission" date="2010-03" db="EMBL/GenBank/DDBJ databases">
        <title>The complete chromosome of Tsukamurella paurometabola DSM 20162.</title>
        <authorList>
            <consortium name="US DOE Joint Genome Institute (JGI-PGF)"/>
            <person name="Lucas S."/>
            <person name="Copeland A."/>
            <person name="Lapidus A."/>
            <person name="Glavina del Rio T."/>
            <person name="Dalin E."/>
            <person name="Tice H."/>
            <person name="Bruce D."/>
            <person name="Goodwin L."/>
            <person name="Pitluck S."/>
            <person name="Kyrpides N."/>
            <person name="Mavromatis K."/>
            <person name="Ivanova N."/>
            <person name="Mikhailova N."/>
            <person name="Munk A.C."/>
            <person name="Brettin T."/>
            <person name="Detter J.C."/>
            <person name="Tapia R."/>
            <person name="Han C."/>
            <person name="Larimer F."/>
            <person name="Land M."/>
            <person name="Hauser L."/>
            <person name="Markowitz V."/>
            <person name="Cheng J.-F."/>
            <person name="Hugenholtz P."/>
            <person name="Woyke T."/>
            <person name="Wu D."/>
            <person name="Jando M."/>
            <person name="Brambilla E."/>
            <person name="Klenk H.-P."/>
            <person name="Eisen J.A."/>
        </authorList>
    </citation>
    <scope>NUCLEOTIDE SEQUENCE [LARGE SCALE GENOMIC DNA]</scope>
    <source>
        <strain evidence="2">ATCC 8368 / DSM 20162 / CCUG 35730 / CIP 100753 / JCM 10117 / KCTC 9821 / NBRC 16120 / NCIMB 702349 / NCTC 13040</strain>
    </source>
</reference>
<organism evidence="1 2">
    <name type="scientific">Tsukamurella paurometabola (strain ATCC 8368 / DSM 20162 / CCUG 35730 / CIP 100753 / JCM 10117 / KCTC 9821 / NBRC 16120 / NCIMB 702349 / NCTC 13040)</name>
    <name type="common">Corynebacterium paurometabolum</name>
    <dbReference type="NCBI Taxonomy" id="521096"/>
    <lineage>
        <taxon>Bacteria</taxon>
        <taxon>Bacillati</taxon>
        <taxon>Actinomycetota</taxon>
        <taxon>Actinomycetes</taxon>
        <taxon>Mycobacteriales</taxon>
        <taxon>Tsukamurellaceae</taxon>
        <taxon>Tsukamurella</taxon>
    </lineage>
</organism>
<dbReference type="EMBL" id="CP001966">
    <property type="protein sequence ID" value="ADG77738.1"/>
    <property type="molecule type" value="Genomic_DNA"/>
</dbReference>
<proteinExistence type="predicted"/>
<dbReference type="NCBIfam" id="TIGR00026">
    <property type="entry name" value="hi_GC_TIGR00026"/>
    <property type="match status" value="1"/>
</dbReference>
<dbReference type="Gene3D" id="2.30.110.10">
    <property type="entry name" value="Electron Transport, Fmn-binding Protein, Chain A"/>
    <property type="match status" value="1"/>
</dbReference>
<dbReference type="Proteomes" id="UP000001213">
    <property type="component" value="Chromosome"/>
</dbReference>
<dbReference type="STRING" id="521096.Tpau_1106"/>
<protein>
    <recommendedName>
        <fullName evidence="3">Deazaflavin-dependent oxidoreductase, nitroreductase family</fullName>
    </recommendedName>
</protein>
<evidence type="ECO:0000313" key="1">
    <source>
        <dbReference type="EMBL" id="ADG77738.1"/>
    </source>
</evidence>
<dbReference type="eggNOG" id="COG0748">
    <property type="taxonomic scope" value="Bacteria"/>
</dbReference>
<name>D5UVE8_TSUPD</name>
<evidence type="ECO:0000313" key="2">
    <source>
        <dbReference type="Proteomes" id="UP000001213"/>
    </source>
</evidence>
<dbReference type="InterPro" id="IPR004378">
    <property type="entry name" value="F420H2_quin_Rdtase"/>
</dbReference>
<gene>
    <name evidence="1" type="ordered locus">Tpau_1106</name>
</gene>
<dbReference type="AlphaFoldDB" id="D5UVE8"/>
<evidence type="ECO:0008006" key="3">
    <source>
        <dbReference type="Google" id="ProtNLM"/>
    </source>
</evidence>
<dbReference type="Pfam" id="PF04075">
    <property type="entry name" value="F420H2_quin_red"/>
    <property type="match status" value="1"/>
</dbReference>
<sequence>MRPGGAELLIAQRYGRFMGRISDLLSALATKALQTRALARAPIWLYRHDLGALLGGRMVLIEHTGRTTGEPRYAVVEVVDRPGPDEVIVCSGFGERAQWYRNLRATPECALTLGRHRRPAHADLLDREASDQVLERYQRSHPAAWRRLRGAIEQATGAPVESLPMVRFTLN</sequence>
<dbReference type="GO" id="GO:0016491">
    <property type="term" value="F:oxidoreductase activity"/>
    <property type="evidence" value="ECO:0007669"/>
    <property type="project" value="InterPro"/>
</dbReference>
<accession>D5UVE8</accession>
<keyword evidence="2" id="KW-1185">Reference proteome</keyword>
<dbReference type="InterPro" id="IPR012349">
    <property type="entry name" value="Split_barrel_FMN-bd"/>
</dbReference>
<dbReference type="HOGENOM" id="CLU_134363_0_0_11"/>
<dbReference type="KEGG" id="tpr:Tpau_1106"/>